<gene>
    <name evidence="2" type="ORF">PQQ73_00590</name>
</gene>
<evidence type="ECO:0000313" key="2">
    <source>
        <dbReference type="EMBL" id="MFM0714825.1"/>
    </source>
</evidence>
<keyword evidence="1" id="KW-0472">Membrane</keyword>
<feature type="transmembrane region" description="Helical" evidence="1">
    <location>
        <begin position="41"/>
        <end position="58"/>
    </location>
</feature>
<evidence type="ECO:0000256" key="1">
    <source>
        <dbReference type="SAM" id="Phobius"/>
    </source>
</evidence>
<sequence>MDDKIGIVRRYLKAYVSAISVVGAVVLVSEMQGADWRPALAGMPLYVTLFLAITYQLVKDVREYKRMR</sequence>
<organism evidence="2 3">
    <name type="scientific">Paraburkholderia strydomiana</name>
    <dbReference type="NCBI Taxonomy" id="1245417"/>
    <lineage>
        <taxon>Bacteria</taxon>
        <taxon>Pseudomonadati</taxon>
        <taxon>Pseudomonadota</taxon>
        <taxon>Betaproteobacteria</taxon>
        <taxon>Burkholderiales</taxon>
        <taxon>Burkholderiaceae</taxon>
        <taxon>Paraburkholderia</taxon>
    </lineage>
</organism>
<keyword evidence="1" id="KW-0812">Transmembrane</keyword>
<feature type="transmembrane region" description="Helical" evidence="1">
    <location>
        <begin position="12"/>
        <end position="29"/>
    </location>
</feature>
<comment type="caution">
    <text evidence="2">The sequence shown here is derived from an EMBL/GenBank/DDBJ whole genome shotgun (WGS) entry which is preliminary data.</text>
</comment>
<accession>A0ABW9E929</accession>
<proteinExistence type="predicted"/>
<keyword evidence="1" id="KW-1133">Transmembrane helix</keyword>
<keyword evidence="3" id="KW-1185">Reference proteome</keyword>
<dbReference type="Proteomes" id="UP001629392">
    <property type="component" value="Unassembled WGS sequence"/>
</dbReference>
<dbReference type="RefSeq" id="WP_408151816.1">
    <property type="nucleotide sequence ID" value="NZ_JAQQCJ010000022.1"/>
</dbReference>
<protein>
    <submittedName>
        <fullName evidence="2">Uncharacterized protein</fullName>
    </submittedName>
</protein>
<evidence type="ECO:0000313" key="3">
    <source>
        <dbReference type="Proteomes" id="UP001629392"/>
    </source>
</evidence>
<reference evidence="2 3" key="1">
    <citation type="journal article" date="2024" name="Chem. Sci.">
        <title>Discovery of megapolipeptins by genome mining of a Burkholderiales bacteria collection.</title>
        <authorList>
            <person name="Paulo B.S."/>
            <person name="Recchia M.J.J."/>
            <person name="Lee S."/>
            <person name="Fergusson C.H."/>
            <person name="Romanowski S.B."/>
            <person name="Hernandez A."/>
            <person name="Krull N."/>
            <person name="Liu D.Y."/>
            <person name="Cavanagh H."/>
            <person name="Bos A."/>
            <person name="Gray C.A."/>
            <person name="Murphy B.T."/>
            <person name="Linington R.G."/>
            <person name="Eustaquio A.S."/>
        </authorList>
    </citation>
    <scope>NUCLEOTIDE SEQUENCE [LARGE SCALE GENOMIC DNA]</scope>
    <source>
        <strain evidence="2 3">RL17-350-BIC-E</strain>
    </source>
</reference>
<name>A0ABW9E929_9BURK</name>
<dbReference type="EMBL" id="JAQQCL010000001">
    <property type="protein sequence ID" value="MFM0714825.1"/>
    <property type="molecule type" value="Genomic_DNA"/>
</dbReference>